<dbReference type="Pfam" id="PF00989">
    <property type="entry name" value="PAS"/>
    <property type="match status" value="1"/>
</dbReference>
<dbReference type="InterPro" id="IPR035965">
    <property type="entry name" value="PAS-like_dom_sf"/>
</dbReference>
<feature type="domain" description="PAS" evidence="1">
    <location>
        <begin position="21"/>
        <end position="72"/>
    </location>
</feature>
<sequence length="260" mass="30347">MEAECNDFQELRKELFRLRERQQLIEAAFESAYEGIVLVDPDGKIVMLNDTYARFLQVDAREVIGRHVTEVIENIRMHIVVRTGRPELAQVQRIRGGDMLVHRIPIRKNNRVVSAVGKVLFQDVNKLHALSRRVMQLSKELDYYRGEYFKKLGIRYRFDDIAGKSEAMLRVRKWRGKWLGVIPRFSSGAKAEPEKKCLPMPSILKARDGESRLLKSIVPPFRKAWWNRFCSGMKRGRYRSFPGRQKGKVSPRGGWHDFFG</sequence>
<evidence type="ECO:0000313" key="2">
    <source>
        <dbReference type="EMBL" id="MBH8588616.1"/>
    </source>
</evidence>
<accession>A0ABS0QH61</accession>
<dbReference type="PROSITE" id="PS50112">
    <property type="entry name" value="PAS"/>
    <property type="match status" value="1"/>
</dbReference>
<organism evidence="2 3">
    <name type="scientific">Thermoactinomyces vulgaris</name>
    <dbReference type="NCBI Taxonomy" id="2026"/>
    <lineage>
        <taxon>Bacteria</taxon>
        <taxon>Bacillati</taxon>
        <taxon>Bacillota</taxon>
        <taxon>Bacilli</taxon>
        <taxon>Bacillales</taxon>
        <taxon>Thermoactinomycetaceae</taxon>
        <taxon>Thermoactinomyces</taxon>
    </lineage>
</organism>
<keyword evidence="3" id="KW-1185">Reference proteome</keyword>
<dbReference type="SUPFAM" id="SSF55785">
    <property type="entry name" value="PYP-like sensor domain (PAS domain)"/>
    <property type="match status" value="1"/>
</dbReference>
<dbReference type="InterPro" id="IPR000014">
    <property type="entry name" value="PAS"/>
</dbReference>
<comment type="caution">
    <text evidence="2">The sequence shown here is derived from an EMBL/GenBank/DDBJ whole genome shotgun (WGS) entry which is preliminary data.</text>
</comment>
<evidence type="ECO:0000313" key="3">
    <source>
        <dbReference type="Proteomes" id="UP000641910"/>
    </source>
</evidence>
<protein>
    <submittedName>
        <fullName evidence="2">PAS domain-containing protein</fullName>
    </submittedName>
</protein>
<gene>
    <name evidence="2" type="ORF">I8U22_07255</name>
</gene>
<dbReference type="Proteomes" id="UP000641910">
    <property type="component" value="Unassembled WGS sequence"/>
</dbReference>
<reference evidence="2 3" key="1">
    <citation type="submission" date="2020-12" db="EMBL/GenBank/DDBJ databases">
        <title>WGS of Thermoactinomyces spp.</title>
        <authorList>
            <person name="Cheng K."/>
        </authorList>
    </citation>
    <scope>NUCLEOTIDE SEQUENCE [LARGE SCALE GENOMIC DNA]</scope>
    <source>
        <strain evidence="3">CICC 10650\ACCC 41061</strain>
    </source>
</reference>
<dbReference type="Gene3D" id="3.30.450.20">
    <property type="entry name" value="PAS domain"/>
    <property type="match status" value="1"/>
</dbReference>
<name>A0ABS0QH61_THEVU</name>
<evidence type="ECO:0000259" key="1">
    <source>
        <dbReference type="PROSITE" id="PS50112"/>
    </source>
</evidence>
<proteinExistence type="predicted"/>
<dbReference type="InterPro" id="IPR013767">
    <property type="entry name" value="PAS_fold"/>
</dbReference>
<dbReference type="SMART" id="SM00091">
    <property type="entry name" value="PAS"/>
    <property type="match status" value="1"/>
</dbReference>
<dbReference type="CDD" id="cd00130">
    <property type="entry name" value="PAS"/>
    <property type="match status" value="1"/>
</dbReference>
<dbReference type="EMBL" id="JAECVU010000003">
    <property type="protein sequence ID" value="MBH8588616.1"/>
    <property type="molecule type" value="Genomic_DNA"/>
</dbReference>
<dbReference type="NCBIfam" id="TIGR00229">
    <property type="entry name" value="sensory_box"/>
    <property type="match status" value="1"/>
</dbReference>